<keyword evidence="1" id="KW-0862">Zinc</keyword>
<keyword evidence="1" id="KW-0863">Zinc-finger</keyword>
<feature type="domain" description="CCHC-type" evidence="2">
    <location>
        <begin position="58"/>
        <end position="72"/>
    </location>
</feature>
<dbReference type="EMBL" id="JASCZI010133457">
    <property type="protein sequence ID" value="MED6167062.1"/>
    <property type="molecule type" value="Genomic_DNA"/>
</dbReference>
<name>A0ABU6V0E2_9FABA</name>
<dbReference type="PROSITE" id="PS50158">
    <property type="entry name" value="ZF_CCHC"/>
    <property type="match status" value="1"/>
</dbReference>
<comment type="caution">
    <text evidence="3">The sequence shown here is derived from an EMBL/GenBank/DDBJ whole genome shotgun (WGS) entry which is preliminary data.</text>
</comment>
<evidence type="ECO:0000256" key="1">
    <source>
        <dbReference type="PROSITE-ProRule" id="PRU00047"/>
    </source>
</evidence>
<keyword evidence="4" id="KW-1185">Reference proteome</keyword>
<sequence length="73" mass="8176">MALTDDYEPVRASLLHQSPLPSLEDALPHLKAEETRLGLTRLQFDAVLAVPDKRNKICRNCNRSGHLLPECPT</sequence>
<reference evidence="3 4" key="1">
    <citation type="journal article" date="2023" name="Plants (Basel)">
        <title>Bridging the Gap: Combining Genomics and Transcriptomics Approaches to Understand Stylosanthes scabra, an Orphan Legume from the Brazilian Caatinga.</title>
        <authorList>
            <person name="Ferreira-Neto J.R.C."/>
            <person name="da Silva M.D."/>
            <person name="Binneck E."/>
            <person name="de Melo N.F."/>
            <person name="da Silva R.H."/>
            <person name="de Melo A.L.T.M."/>
            <person name="Pandolfi V."/>
            <person name="Bustamante F.O."/>
            <person name="Brasileiro-Vidal A.C."/>
            <person name="Benko-Iseppon A.M."/>
        </authorList>
    </citation>
    <scope>NUCLEOTIDE SEQUENCE [LARGE SCALE GENOMIC DNA]</scope>
    <source>
        <tissue evidence="3">Leaves</tissue>
    </source>
</reference>
<evidence type="ECO:0000313" key="3">
    <source>
        <dbReference type="EMBL" id="MED6167062.1"/>
    </source>
</evidence>
<dbReference type="InterPro" id="IPR036875">
    <property type="entry name" value="Znf_CCHC_sf"/>
</dbReference>
<accession>A0ABU6V0E2</accession>
<gene>
    <name evidence="3" type="ORF">PIB30_115455</name>
</gene>
<proteinExistence type="predicted"/>
<dbReference type="Pfam" id="PF00098">
    <property type="entry name" value="zf-CCHC"/>
    <property type="match status" value="1"/>
</dbReference>
<dbReference type="SUPFAM" id="SSF57756">
    <property type="entry name" value="Retrovirus zinc finger-like domains"/>
    <property type="match status" value="1"/>
</dbReference>
<protein>
    <recommendedName>
        <fullName evidence="2">CCHC-type domain-containing protein</fullName>
    </recommendedName>
</protein>
<evidence type="ECO:0000313" key="4">
    <source>
        <dbReference type="Proteomes" id="UP001341840"/>
    </source>
</evidence>
<dbReference type="Proteomes" id="UP001341840">
    <property type="component" value="Unassembled WGS sequence"/>
</dbReference>
<keyword evidence="1" id="KW-0479">Metal-binding</keyword>
<dbReference type="InterPro" id="IPR001878">
    <property type="entry name" value="Znf_CCHC"/>
</dbReference>
<feature type="non-terminal residue" evidence="3">
    <location>
        <position position="73"/>
    </location>
</feature>
<organism evidence="3 4">
    <name type="scientific">Stylosanthes scabra</name>
    <dbReference type="NCBI Taxonomy" id="79078"/>
    <lineage>
        <taxon>Eukaryota</taxon>
        <taxon>Viridiplantae</taxon>
        <taxon>Streptophyta</taxon>
        <taxon>Embryophyta</taxon>
        <taxon>Tracheophyta</taxon>
        <taxon>Spermatophyta</taxon>
        <taxon>Magnoliopsida</taxon>
        <taxon>eudicotyledons</taxon>
        <taxon>Gunneridae</taxon>
        <taxon>Pentapetalae</taxon>
        <taxon>rosids</taxon>
        <taxon>fabids</taxon>
        <taxon>Fabales</taxon>
        <taxon>Fabaceae</taxon>
        <taxon>Papilionoideae</taxon>
        <taxon>50 kb inversion clade</taxon>
        <taxon>dalbergioids sensu lato</taxon>
        <taxon>Dalbergieae</taxon>
        <taxon>Pterocarpus clade</taxon>
        <taxon>Stylosanthes</taxon>
    </lineage>
</organism>
<evidence type="ECO:0000259" key="2">
    <source>
        <dbReference type="PROSITE" id="PS50158"/>
    </source>
</evidence>